<evidence type="ECO:0000256" key="5">
    <source>
        <dbReference type="ARBA" id="ARBA00023014"/>
    </source>
</evidence>
<dbReference type="RefSeq" id="WP_323576475.1">
    <property type="nucleotide sequence ID" value="NZ_JAYGJQ010000002.1"/>
</dbReference>
<accession>A0ABU5VUC8</accession>
<dbReference type="SFLD" id="SFLDS00029">
    <property type="entry name" value="Radical_SAM"/>
    <property type="match status" value="1"/>
</dbReference>
<reference evidence="8 9" key="1">
    <citation type="submission" date="2023-11" db="EMBL/GenBank/DDBJ databases">
        <title>A Novel Polar Bacteriovorax (B. antarcticus) Isolated from the Biocrust in Antarctica.</title>
        <authorList>
            <person name="Mun W."/>
            <person name="Choi S.Y."/>
            <person name="Mitchell R.J."/>
        </authorList>
    </citation>
    <scope>NUCLEOTIDE SEQUENCE [LARGE SCALE GENOMIC DNA]</scope>
    <source>
        <strain evidence="8 9">PP10</strain>
    </source>
</reference>
<evidence type="ECO:0000256" key="3">
    <source>
        <dbReference type="ARBA" id="ARBA00022723"/>
    </source>
</evidence>
<dbReference type="Pfam" id="PF04055">
    <property type="entry name" value="Radical_SAM"/>
    <property type="match status" value="1"/>
</dbReference>
<gene>
    <name evidence="8" type="ORF">SHI21_10600</name>
</gene>
<dbReference type="PANTHER" id="PTHR11228:SF7">
    <property type="entry name" value="PQQA PEPTIDE CYCLASE"/>
    <property type="match status" value="1"/>
</dbReference>
<dbReference type="InterPro" id="IPR023885">
    <property type="entry name" value="4Fe4S-binding_SPASM_dom"/>
</dbReference>
<keyword evidence="5" id="KW-0411">Iron-sulfur</keyword>
<organism evidence="8 9">
    <name type="scientific">Bacteriovorax antarcticus</name>
    <dbReference type="NCBI Taxonomy" id="3088717"/>
    <lineage>
        <taxon>Bacteria</taxon>
        <taxon>Pseudomonadati</taxon>
        <taxon>Bdellovibrionota</taxon>
        <taxon>Bacteriovoracia</taxon>
        <taxon>Bacteriovoracales</taxon>
        <taxon>Bacteriovoracaceae</taxon>
        <taxon>Bacteriovorax</taxon>
    </lineage>
</organism>
<dbReference type="SFLD" id="SFLDG01067">
    <property type="entry name" value="SPASM/twitch_domain_containing"/>
    <property type="match status" value="1"/>
</dbReference>
<evidence type="ECO:0000259" key="6">
    <source>
        <dbReference type="Pfam" id="PF04055"/>
    </source>
</evidence>
<dbReference type="PANTHER" id="PTHR11228">
    <property type="entry name" value="RADICAL SAM DOMAIN PROTEIN"/>
    <property type="match status" value="1"/>
</dbReference>
<keyword evidence="9" id="KW-1185">Reference proteome</keyword>
<sequence length="374" mass="43128">MKYLNTEDIRYLQVDHNSTCNLRCPQCARNHNGETIPGLPQVELTIADYQKMITPNLETIMFCGNYGEVIVSETFLPVVEWLANESSFKGKIIVTTNGSARDTKWWVELARLLKGRGKVNFSIDGLSDTNHLYRVNSNFNKIIENASAFIDAGGKARWDYLVFGHNEHQVDEAIKMAQALGFEQFQIKLTNRFINDEHYQNKKVYADNLQSVQGKRSRHVLNMPVLQNFQGKGKEQNERILEDFGSWKNYVNRTAISCKWQSKGQIFIDFEGRVWPCTWTASGYYHHDETNTQKVQARKILDHYGWNFNSVRHHSLEEILNHEYFAEKLCNSWKGSTEDAIPKLIACGRTCGTHYEFSSAHGGNNQLIEFNKEL</sequence>
<protein>
    <submittedName>
        <fullName evidence="8">Radical SAM protein</fullName>
    </submittedName>
</protein>
<evidence type="ECO:0000256" key="4">
    <source>
        <dbReference type="ARBA" id="ARBA00023004"/>
    </source>
</evidence>
<proteinExistence type="predicted"/>
<dbReference type="InterPro" id="IPR013785">
    <property type="entry name" value="Aldolase_TIM"/>
</dbReference>
<feature type="domain" description="Radical SAM core" evidence="6">
    <location>
        <begin position="18"/>
        <end position="176"/>
    </location>
</feature>
<keyword evidence="2" id="KW-0949">S-adenosyl-L-methionine</keyword>
<dbReference type="Proteomes" id="UP001302274">
    <property type="component" value="Unassembled WGS sequence"/>
</dbReference>
<dbReference type="Gene3D" id="3.20.20.70">
    <property type="entry name" value="Aldolase class I"/>
    <property type="match status" value="1"/>
</dbReference>
<evidence type="ECO:0000259" key="7">
    <source>
        <dbReference type="Pfam" id="PF13186"/>
    </source>
</evidence>
<dbReference type="InterPro" id="IPR058240">
    <property type="entry name" value="rSAM_sf"/>
</dbReference>
<keyword evidence="4" id="KW-0408">Iron</keyword>
<evidence type="ECO:0000313" key="8">
    <source>
        <dbReference type="EMBL" id="MEA9356658.1"/>
    </source>
</evidence>
<dbReference type="SUPFAM" id="SSF102114">
    <property type="entry name" value="Radical SAM enzymes"/>
    <property type="match status" value="1"/>
</dbReference>
<dbReference type="InterPro" id="IPR050377">
    <property type="entry name" value="Radical_SAM_PqqE_MftC-like"/>
</dbReference>
<dbReference type="CDD" id="cd01335">
    <property type="entry name" value="Radical_SAM"/>
    <property type="match status" value="1"/>
</dbReference>
<comment type="cofactor">
    <cofactor evidence="1">
        <name>[4Fe-4S] cluster</name>
        <dbReference type="ChEBI" id="CHEBI:49883"/>
    </cofactor>
</comment>
<evidence type="ECO:0000256" key="1">
    <source>
        <dbReference type="ARBA" id="ARBA00001966"/>
    </source>
</evidence>
<evidence type="ECO:0000256" key="2">
    <source>
        <dbReference type="ARBA" id="ARBA00022691"/>
    </source>
</evidence>
<dbReference type="EMBL" id="JAYGJQ010000002">
    <property type="protein sequence ID" value="MEA9356658.1"/>
    <property type="molecule type" value="Genomic_DNA"/>
</dbReference>
<comment type="caution">
    <text evidence="8">The sequence shown here is derived from an EMBL/GenBank/DDBJ whole genome shotgun (WGS) entry which is preliminary data.</text>
</comment>
<feature type="domain" description="4Fe4S-binding SPASM" evidence="7">
    <location>
        <begin position="258"/>
        <end position="327"/>
    </location>
</feature>
<name>A0ABU5VUC8_9BACT</name>
<dbReference type="InterPro" id="IPR007197">
    <property type="entry name" value="rSAM"/>
</dbReference>
<keyword evidence="3" id="KW-0479">Metal-binding</keyword>
<evidence type="ECO:0000313" key="9">
    <source>
        <dbReference type="Proteomes" id="UP001302274"/>
    </source>
</evidence>
<dbReference type="Pfam" id="PF13186">
    <property type="entry name" value="SPASM"/>
    <property type="match status" value="1"/>
</dbReference>